<evidence type="ECO:0000256" key="8">
    <source>
        <dbReference type="ARBA" id="ARBA00032824"/>
    </source>
</evidence>
<evidence type="ECO:0000313" key="14">
    <source>
        <dbReference type="Proteomes" id="UP000077786"/>
    </source>
</evidence>
<dbReference type="InterPro" id="IPR000866">
    <property type="entry name" value="AhpC/TSA"/>
</dbReference>
<evidence type="ECO:0000256" key="2">
    <source>
        <dbReference type="ARBA" id="ARBA00013017"/>
    </source>
</evidence>
<reference evidence="13 14" key="1">
    <citation type="submission" date="2016-03" db="EMBL/GenBank/DDBJ databases">
        <title>Draft genome sequence of Gluconobacter cerinus strain CECT 9110.</title>
        <authorList>
            <person name="Sainz F."/>
            <person name="Mas A."/>
            <person name="Torija M.J."/>
        </authorList>
    </citation>
    <scope>NUCLEOTIDE SEQUENCE [LARGE SCALE GENOMIC DNA]</scope>
    <source>
        <strain evidence="13 14">CECT 9110</strain>
    </source>
</reference>
<feature type="domain" description="Thioredoxin" evidence="12">
    <location>
        <begin position="48"/>
        <end position="222"/>
    </location>
</feature>
<evidence type="ECO:0000256" key="3">
    <source>
        <dbReference type="ARBA" id="ARBA00022559"/>
    </source>
</evidence>
<evidence type="ECO:0000256" key="6">
    <source>
        <dbReference type="ARBA" id="ARBA00023157"/>
    </source>
</evidence>
<dbReference type="PATRIC" id="fig|38307.3.peg.124"/>
<comment type="similarity">
    <text evidence="9">Belongs to the peroxiredoxin family. BCP/PrxQ subfamily.</text>
</comment>
<dbReference type="InterPro" id="IPR036249">
    <property type="entry name" value="Thioredoxin-like_sf"/>
</dbReference>
<protein>
    <recommendedName>
        <fullName evidence="2">thioredoxin-dependent peroxiredoxin</fullName>
        <ecNumber evidence="2">1.11.1.24</ecNumber>
    </recommendedName>
    <alternativeName>
        <fullName evidence="8">Thioredoxin peroxidase</fullName>
    </alternativeName>
    <alternativeName>
        <fullName evidence="10">Thioredoxin-dependent peroxiredoxin Bcp</fullName>
    </alternativeName>
</protein>
<comment type="caution">
    <text evidence="13">The sequence shown here is derived from an EMBL/GenBank/DDBJ whole genome shotgun (WGS) entry which is preliminary data.</text>
</comment>
<keyword evidence="3" id="KW-0575">Peroxidase</keyword>
<evidence type="ECO:0000256" key="11">
    <source>
        <dbReference type="ARBA" id="ARBA00049091"/>
    </source>
</evidence>
<name>A0A1B6VQ18_9PROT</name>
<dbReference type="GO" id="GO:0034599">
    <property type="term" value="P:cellular response to oxidative stress"/>
    <property type="evidence" value="ECO:0007669"/>
    <property type="project" value="TreeGrafter"/>
</dbReference>
<dbReference type="GO" id="GO:0008379">
    <property type="term" value="F:thioredoxin peroxidase activity"/>
    <property type="evidence" value="ECO:0007669"/>
    <property type="project" value="TreeGrafter"/>
</dbReference>
<evidence type="ECO:0000256" key="5">
    <source>
        <dbReference type="ARBA" id="ARBA00023002"/>
    </source>
</evidence>
<evidence type="ECO:0000259" key="12">
    <source>
        <dbReference type="PROSITE" id="PS51352"/>
    </source>
</evidence>
<dbReference type="InterPro" id="IPR013766">
    <property type="entry name" value="Thioredoxin_domain"/>
</dbReference>
<dbReference type="PANTHER" id="PTHR42801">
    <property type="entry name" value="THIOREDOXIN-DEPENDENT PEROXIDE REDUCTASE"/>
    <property type="match status" value="1"/>
</dbReference>
<keyword evidence="6" id="KW-1015">Disulfide bond</keyword>
<comment type="function">
    <text evidence="1">Thiol-specific peroxidase that catalyzes the reduction of hydrogen peroxide and organic hydroperoxides to water and alcohols, respectively. Plays a role in cell protection against oxidative stress by detoxifying peroxides and as sensor of hydrogen peroxide-mediated signaling events.</text>
</comment>
<dbReference type="Pfam" id="PF00578">
    <property type="entry name" value="AhpC-TSA"/>
    <property type="match status" value="1"/>
</dbReference>
<evidence type="ECO:0000256" key="9">
    <source>
        <dbReference type="ARBA" id="ARBA00038489"/>
    </source>
</evidence>
<dbReference type="Proteomes" id="UP000077786">
    <property type="component" value="Unassembled WGS sequence"/>
</dbReference>
<dbReference type="PANTHER" id="PTHR42801:SF7">
    <property type="entry name" value="SLL1159 PROTEIN"/>
    <property type="match status" value="1"/>
</dbReference>
<sequence>MSTLSSSLQSRYEAIEAERRRTWSPEALAGNIAQREALVRAQPETTHVKAGDVLSPHTLLDAEGRTVSLDDLTSAGAAVLVFFRFAGCPACNIALPYYAETLAPVLKAAGIPLVAVSSQPFPELDSIRTRNDLPFPVLNDPELTLSHDLGITYLFDEAAREAAISKGSRSEALNGTSRWELPKPTVLVLNPGRVVRFIDISPDWMRRTETSTILKVLGLDQKGVSHAA</sequence>
<evidence type="ECO:0000256" key="7">
    <source>
        <dbReference type="ARBA" id="ARBA00023284"/>
    </source>
</evidence>
<dbReference type="AlphaFoldDB" id="A0A1B6VQ18"/>
<keyword evidence="5" id="KW-0560">Oxidoreductase</keyword>
<dbReference type="OrthoDB" id="9809746at2"/>
<proteinExistence type="inferred from homology"/>
<dbReference type="SUPFAM" id="SSF52833">
    <property type="entry name" value="Thioredoxin-like"/>
    <property type="match status" value="1"/>
</dbReference>
<dbReference type="GO" id="GO:0045454">
    <property type="term" value="P:cell redox homeostasis"/>
    <property type="evidence" value="ECO:0007669"/>
    <property type="project" value="TreeGrafter"/>
</dbReference>
<dbReference type="EC" id="1.11.1.24" evidence="2"/>
<gene>
    <name evidence="13" type="ORF">A0123_00121</name>
</gene>
<dbReference type="InterPro" id="IPR050924">
    <property type="entry name" value="Peroxiredoxin_BCP/PrxQ"/>
</dbReference>
<evidence type="ECO:0000256" key="1">
    <source>
        <dbReference type="ARBA" id="ARBA00003330"/>
    </source>
</evidence>
<dbReference type="RefSeq" id="WP_064272962.1">
    <property type="nucleotide sequence ID" value="NZ_LUTU01000001.1"/>
</dbReference>
<keyword evidence="4" id="KW-0049">Antioxidant</keyword>
<evidence type="ECO:0000256" key="10">
    <source>
        <dbReference type="ARBA" id="ARBA00042639"/>
    </source>
</evidence>
<dbReference type="Gene3D" id="3.40.30.10">
    <property type="entry name" value="Glutaredoxin"/>
    <property type="match status" value="1"/>
</dbReference>
<evidence type="ECO:0000313" key="13">
    <source>
        <dbReference type="EMBL" id="OAJ69312.1"/>
    </source>
</evidence>
<accession>A0A1B6VQ18</accession>
<evidence type="ECO:0000256" key="4">
    <source>
        <dbReference type="ARBA" id="ARBA00022862"/>
    </source>
</evidence>
<dbReference type="GO" id="GO:0005737">
    <property type="term" value="C:cytoplasm"/>
    <property type="evidence" value="ECO:0007669"/>
    <property type="project" value="TreeGrafter"/>
</dbReference>
<dbReference type="PROSITE" id="PS51352">
    <property type="entry name" value="THIOREDOXIN_2"/>
    <property type="match status" value="1"/>
</dbReference>
<comment type="catalytic activity">
    <reaction evidence="11">
        <text>a hydroperoxide + [thioredoxin]-dithiol = an alcohol + [thioredoxin]-disulfide + H2O</text>
        <dbReference type="Rhea" id="RHEA:62620"/>
        <dbReference type="Rhea" id="RHEA-COMP:10698"/>
        <dbReference type="Rhea" id="RHEA-COMP:10700"/>
        <dbReference type="ChEBI" id="CHEBI:15377"/>
        <dbReference type="ChEBI" id="CHEBI:29950"/>
        <dbReference type="ChEBI" id="CHEBI:30879"/>
        <dbReference type="ChEBI" id="CHEBI:35924"/>
        <dbReference type="ChEBI" id="CHEBI:50058"/>
        <dbReference type="EC" id="1.11.1.24"/>
    </reaction>
</comment>
<dbReference type="CDD" id="cd02970">
    <property type="entry name" value="PRX_like2"/>
    <property type="match status" value="1"/>
</dbReference>
<organism evidence="13 14">
    <name type="scientific">Gluconobacter cerinus</name>
    <dbReference type="NCBI Taxonomy" id="38307"/>
    <lineage>
        <taxon>Bacteria</taxon>
        <taxon>Pseudomonadati</taxon>
        <taxon>Pseudomonadota</taxon>
        <taxon>Alphaproteobacteria</taxon>
        <taxon>Acetobacterales</taxon>
        <taxon>Acetobacteraceae</taxon>
        <taxon>Gluconobacter</taxon>
    </lineage>
</organism>
<keyword evidence="7" id="KW-0676">Redox-active center</keyword>
<dbReference type="EMBL" id="LUTU01000001">
    <property type="protein sequence ID" value="OAJ69312.1"/>
    <property type="molecule type" value="Genomic_DNA"/>
</dbReference>